<proteinExistence type="predicted"/>
<feature type="compositionally biased region" description="Polar residues" evidence="2">
    <location>
        <begin position="408"/>
        <end position="428"/>
    </location>
</feature>
<dbReference type="AlphaFoldDB" id="A0A166GVN7"/>
<dbReference type="PANTHER" id="PTHR46327:SF9">
    <property type="entry name" value="MYB_SANT-LIKE DNA-BINDING DOMAIN-CONTAINING PROTEIN"/>
    <property type="match status" value="1"/>
</dbReference>
<feature type="compositionally biased region" description="Acidic residues" evidence="2">
    <location>
        <begin position="279"/>
        <end position="304"/>
    </location>
</feature>
<dbReference type="Gramene" id="KZN09404">
    <property type="protein sequence ID" value="KZN09404"/>
    <property type="gene ID" value="DCAR_002060"/>
</dbReference>
<feature type="compositionally biased region" description="Low complexity" evidence="2">
    <location>
        <begin position="24"/>
        <end position="41"/>
    </location>
</feature>
<feature type="compositionally biased region" description="Acidic residues" evidence="2">
    <location>
        <begin position="93"/>
        <end position="103"/>
    </location>
</feature>
<dbReference type="EMBL" id="CP093343">
    <property type="protein sequence ID" value="WOG82931.1"/>
    <property type="molecule type" value="Genomic_DNA"/>
</dbReference>
<dbReference type="OMA" id="SKGCYVS"/>
<feature type="region of interest" description="Disordered" evidence="2">
    <location>
        <begin position="267"/>
        <end position="304"/>
    </location>
</feature>
<reference evidence="3" key="2">
    <citation type="submission" date="2022-03" db="EMBL/GenBank/DDBJ databases">
        <title>Draft title - Genomic analysis of global carrot germplasm unveils the trajectory of domestication and the origin of high carotenoid orange carrot.</title>
        <authorList>
            <person name="Iorizzo M."/>
            <person name="Ellison S."/>
            <person name="Senalik D."/>
            <person name="Macko-Podgorni A."/>
            <person name="Grzebelus D."/>
            <person name="Bostan H."/>
            <person name="Rolling W."/>
            <person name="Curaba J."/>
            <person name="Simon P."/>
        </authorList>
    </citation>
    <scope>NUCLEOTIDE SEQUENCE</scope>
    <source>
        <tissue evidence="3">Leaf</tissue>
    </source>
</reference>
<feature type="region of interest" description="Disordered" evidence="2">
    <location>
        <begin position="407"/>
        <end position="436"/>
    </location>
</feature>
<dbReference type="Proteomes" id="UP000077755">
    <property type="component" value="Chromosome 1"/>
</dbReference>
<dbReference type="KEGG" id="dcr:108227291"/>
<feature type="coiled-coil region" evidence="1">
    <location>
        <begin position="373"/>
        <end position="400"/>
    </location>
</feature>
<evidence type="ECO:0000256" key="2">
    <source>
        <dbReference type="SAM" id="MobiDB-lite"/>
    </source>
</evidence>
<evidence type="ECO:0000313" key="4">
    <source>
        <dbReference type="Proteomes" id="UP000077755"/>
    </source>
</evidence>
<keyword evidence="4" id="KW-1185">Reference proteome</keyword>
<dbReference type="Pfam" id="PF13837">
    <property type="entry name" value="Myb_DNA-bind_4"/>
    <property type="match status" value="1"/>
</dbReference>
<dbReference type="PANTHER" id="PTHR46327">
    <property type="entry name" value="F16F4.11 PROTEIN-RELATED"/>
    <property type="match status" value="1"/>
</dbReference>
<organism evidence="3 4">
    <name type="scientific">Daucus carota subsp. sativus</name>
    <name type="common">Carrot</name>
    <dbReference type="NCBI Taxonomy" id="79200"/>
    <lineage>
        <taxon>Eukaryota</taxon>
        <taxon>Viridiplantae</taxon>
        <taxon>Streptophyta</taxon>
        <taxon>Embryophyta</taxon>
        <taxon>Tracheophyta</taxon>
        <taxon>Spermatophyta</taxon>
        <taxon>Magnoliopsida</taxon>
        <taxon>eudicotyledons</taxon>
        <taxon>Gunneridae</taxon>
        <taxon>Pentapetalae</taxon>
        <taxon>asterids</taxon>
        <taxon>campanulids</taxon>
        <taxon>Apiales</taxon>
        <taxon>Apiaceae</taxon>
        <taxon>Apioideae</taxon>
        <taxon>Scandiceae</taxon>
        <taxon>Daucinae</taxon>
        <taxon>Daucus</taxon>
        <taxon>Daucus sect. Daucus</taxon>
    </lineage>
</organism>
<sequence>MDNTSVGSGFLLGPSVGFIDLESPVQQRQQSQLGQSSTQHQMPSTMNMLGGNDDDRSIRFMDGKGLNPKSFSMSFGRGNVACVNAVNHHSVSEEDEPNFEDGNGENSSGAKGKKGSPWQRMKWTDMIVRLLIQVVACVGDDGSLDGFKGTKRSSGMLQKKGKWKTVSKIMISKGCYVSPQQCEDKFNDLNKRYKRLNDILGRGMSCRVVETPSLMDSMPQLSSKMKEDVKKILSSKHLFYQEMCAYHNGQPIPNCAELDLQTHSLPNVQCSKENNVSEAEAEEDSEDDDGDSDSENDNPADQDFETFGRANAHEDGFQAEVARFFEDPTKSKWEQTVWAKKKMLELQDQRVSIQAESFELQKRRFKWERFCEKKNTELEISKLENERMLLENERMAMQLKHKVVEMDSGNQGPSVNQIHNPNRQQVKNQIDLGRHL</sequence>
<dbReference type="OrthoDB" id="784295at2759"/>
<accession>A0A166GVN7</accession>
<dbReference type="Gene3D" id="1.10.10.60">
    <property type="entry name" value="Homeodomain-like"/>
    <property type="match status" value="1"/>
</dbReference>
<gene>
    <name evidence="3" type="ORF">DCAR_0102102</name>
</gene>
<evidence type="ECO:0000313" key="3">
    <source>
        <dbReference type="EMBL" id="WOG82931.1"/>
    </source>
</evidence>
<evidence type="ECO:0000256" key="1">
    <source>
        <dbReference type="SAM" id="Coils"/>
    </source>
</evidence>
<reference evidence="3" key="1">
    <citation type="journal article" date="2016" name="Nat. Genet.">
        <title>A high-quality carrot genome assembly provides new insights into carotenoid accumulation and asterid genome evolution.</title>
        <authorList>
            <person name="Iorizzo M."/>
            <person name="Ellison S."/>
            <person name="Senalik D."/>
            <person name="Zeng P."/>
            <person name="Satapoomin P."/>
            <person name="Huang J."/>
            <person name="Bowman M."/>
            <person name="Iovene M."/>
            <person name="Sanseverino W."/>
            <person name="Cavagnaro P."/>
            <person name="Yildiz M."/>
            <person name="Macko-Podgorni A."/>
            <person name="Moranska E."/>
            <person name="Grzebelus E."/>
            <person name="Grzebelus D."/>
            <person name="Ashrafi H."/>
            <person name="Zheng Z."/>
            <person name="Cheng S."/>
            <person name="Spooner D."/>
            <person name="Van Deynze A."/>
            <person name="Simon P."/>
        </authorList>
    </citation>
    <scope>NUCLEOTIDE SEQUENCE</scope>
    <source>
        <tissue evidence="3">Leaf</tissue>
    </source>
</reference>
<protein>
    <submittedName>
        <fullName evidence="3">Uncharacterized protein</fullName>
    </submittedName>
</protein>
<dbReference type="InterPro" id="IPR044822">
    <property type="entry name" value="Myb_DNA-bind_4"/>
</dbReference>
<keyword evidence="1" id="KW-0175">Coiled coil</keyword>
<feature type="region of interest" description="Disordered" evidence="2">
    <location>
        <begin position="90"/>
        <end position="117"/>
    </location>
</feature>
<feature type="region of interest" description="Disordered" evidence="2">
    <location>
        <begin position="24"/>
        <end position="43"/>
    </location>
</feature>
<name>A0A166GVN7_DAUCS</name>